<evidence type="ECO:0000313" key="3">
    <source>
        <dbReference type="Proteomes" id="UP000265882"/>
    </source>
</evidence>
<sequence length="162" mass="17466">MKVSLEGNGEPSGLAMMLFQYFEQNLGDCEYKRRQACRIRGKMAIEASEGNIGVTVQFKGDSIEISSGCFPNADLSMRGGIFDIAEAASSGSGKAIEKIMSGKLKIESAWRHPLFAFRVARFMSLPAEMRADDKPATWPVGWMLAAAGAAVILGMAALLALR</sequence>
<evidence type="ECO:0000313" key="2">
    <source>
        <dbReference type="EMBL" id="RJP25685.1"/>
    </source>
</evidence>
<comment type="caution">
    <text evidence="2">The sequence shown here is derived from an EMBL/GenBank/DDBJ whole genome shotgun (WGS) entry which is preliminary data.</text>
</comment>
<keyword evidence="1" id="KW-0812">Transmembrane</keyword>
<feature type="transmembrane region" description="Helical" evidence="1">
    <location>
        <begin position="140"/>
        <end position="161"/>
    </location>
</feature>
<evidence type="ECO:0008006" key="4">
    <source>
        <dbReference type="Google" id="ProtNLM"/>
    </source>
</evidence>
<dbReference type="AlphaFoldDB" id="A0A3A4P4E0"/>
<dbReference type="Proteomes" id="UP000265882">
    <property type="component" value="Unassembled WGS sequence"/>
</dbReference>
<gene>
    <name evidence="2" type="ORF">C4520_02085</name>
</gene>
<protein>
    <recommendedName>
        <fullName evidence="4">SCP2 domain-containing protein</fullName>
    </recommendedName>
</protein>
<reference evidence="2 3" key="1">
    <citation type="journal article" date="2017" name="ISME J.">
        <title>Energy and carbon metabolisms in a deep terrestrial subsurface fluid microbial community.</title>
        <authorList>
            <person name="Momper L."/>
            <person name="Jungbluth S.P."/>
            <person name="Lee M.D."/>
            <person name="Amend J.P."/>
        </authorList>
    </citation>
    <scope>NUCLEOTIDE SEQUENCE [LARGE SCALE GENOMIC DNA]</scope>
    <source>
        <strain evidence="2">SURF_5</strain>
    </source>
</reference>
<evidence type="ECO:0000256" key="1">
    <source>
        <dbReference type="SAM" id="Phobius"/>
    </source>
</evidence>
<name>A0A3A4P4E0_ABYX5</name>
<proteinExistence type="predicted"/>
<dbReference type="EMBL" id="QZKU01000019">
    <property type="protein sequence ID" value="RJP25685.1"/>
    <property type="molecule type" value="Genomic_DNA"/>
</dbReference>
<accession>A0A3A4P4E0</accession>
<organism evidence="2 3">
    <name type="scientific">Abyssobacteria bacterium (strain SURF_5)</name>
    <dbReference type="NCBI Taxonomy" id="2093360"/>
    <lineage>
        <taxon>Bacteria</taxon>
        <taxon>Pseudomonadati</taxon>
        <taxon>Candidatus Hydrogenedentota</taxon>
        <taxon>Candidatus Abyssobacteria</taxon>
    </lineage>
</organism>
<keyword evidence="1" id="KW-1133">Transmembrane helix</keyword>
<keyword evidence="1" id="KW-0472">Membrane</keyword>